<dbReference type="SUPFAM" id="SSF53098">
    <property type="entry name" value="Ribonuclease H-like"/>
    <property type="match status" value="1"/>
</dbReference>
<dbReference type="GO" id="GO:0003676">
    <property type="term" value="F:nucleic acid binding"/>
    <property type="evidence" value="ECO:0007669"/>
    <property type="project" value="InterPro"/>
</dbReference>
<feature type="non-terminal residue" evidence="2">
    <location>
        <position position="182"/>
    </location>
</feature>
<evidence type="ECO:0000259" key="1">
    <source>
        <dbReference type="SMART" id="SM00479"/>
    </source>
</evidence>
<accession>X1B113</accession>
<dbReference type="InterPro" id="IPR013520">
    <property type="entry name" value="Ribonucl_H"/>
</dbReference>
<dbReference type="InterPro" id="IPR036397">
    <property type="entry name" value="RNaseH_sf"/>
</dbReference>
<protein>
    <recommendedName>
        <fullName evidence="1">Exonuclease domain-containing protein</fullName>
    </recommendedName>
</protein>
<organism evidence="2">
    <name type="scientific">marine sediment metagenome</name>
    <dbReference type="NCBI Taxonomy" id="412755"/>
    <lineage>
        <taxon>unclassified sequences</taxon>
        <taxon>metagenomes</taxon>
        <taxon>ecological metagenomes</taxon>
    </lineage>
</organism>
<dbReference type="AlphaFoldDB" id="X1B113"/>
<gene>
    <name evidence="2" type="ORF">S01H4_32525</name>
</gene>
<feature type="domain" description="Exonuclease" evidence="1">
    <location>
        <begin position="16"/>
        <end position="181"/>
    </location>
</feature>
<dbReference type="EMBL" id="BART01017015">
    <property type="protein sequence ID" value="GAG88630.1"/>
    <property type="molecule type" value="Genomic_DNA"/>
</dbReference>
<dbReference type="SMART" id="SM00479">
    <property type="entry name" value="EXOIII"/>
    <property type="match status" value="1"/>
</dbReference>
<name>X1B113_9ZZZZ</name>
<evidence type="ECO:0000313" key="2">
    <source>
        <dbReference type="EMBL" id="GAG88630.1"/>
    </source>
</evidence>
<reference evidence="2" key="1">
    <citation type="journal article" date="2014" name="Front. Microbiol.">
        <title>High frequency of phylogenetically diverse reductive dehalogenase-homologous genes in deep subseafloor sedimentary metagenomes.</title>
        <authorList>
            <person name="Kawai M."/>
            <person name="Futagami T."/>
            <person name="Toyoda A."/>
            <person name="Takaki Y."/>
            <person name="Nishi S."/>
            <person name="Hori S."/>
            <person name="Arai W."/>
            <person name="Tsubouchi T."/>
            <person name="Morono Y."/>
            <person name="Uchiyama I."/>
            <person name="Ito T."/>
            <person name="Fujiyama A."/>
            <person name="Inagaki F."/>
            <person name="Takami H."/>
        </authorList>
    </citation>
    <scope>NUCLEOTIDE SEQUENCE</scope>
    <source>
        <strain evidence="2">Expedition CK06-06</strain>
    </source>
</reference>
<dbReference type="InterPro" id="IPR012337">
    <property type="entry name" value="RNaseH-like_sf"/>
</dbReference>
<dbReference type="Pfam" id="PF00929">
    <property type="entry name" value="RNase_T"/>
    <property type="match status" value="1"/>
</dbReference>
<comment type="caution">
    <text evidence="2">The sequence shown here is derived from an EMBL/GenBank/DDBJ whole genome shotgun (WGS) entry which is preliminary data.</text>
</comment>
<proteinExistence type="predicted"/>
<sequence>MFRDIIDFVKKPNNEKIAIIDIETTDLKPENGGLIIEIGIVELDLITGATKILFDSLIKELSFGDAHRNAWIFNNSDLKFEDFKNAPSLNNVKNQIQEILDNYSLTAYNTSFDFGFMESRGFVIKKDIPDIMAVAKEACKIMRSRGGYKIPKMQEAWDNLFPSTNYIEKHRAVDDAIHEAKM</sequence>
<dbReference type="Gene3D" id="3.30.420.10">
    <property type="entry name" value="Ribonuclease H-like superfamily/Ribonuclease H"/>
    <property type="match status" value="1"/>
</dbReference>